<evidence type="ECO:0000313" key="3">
    <source>
        <dbReference type="Proteomes" id="UP000032160"/>
    </source>
</evidence>
<dbReference type="AlphaFoldDB" id="X5MNA4"/>
<dbReference type="NCBIfam" id="TIGR03083">
    <property type="entry name" value="maleylpyruvate isomerase family mycothiol-dependent enzyme"/>
    <property type="match status" value="1"/>
</dbReference>
<reference evidence="2 3" key="1">
    <citation type="journal article" date="2014" name="Front. Genet.">
        <title>Genome and metabolic network of "Candidatus Phaeomarinobacter ectocarpi" Ec32, a new candidate genus of Alphaproteobacteria frequently associated with brown algae.</title>
        <authorList>
            <person name="Dittami S.M."/>
            <person name="Barbeyron T."/>
            <person name="Boyen C."/>
            <person name="Cambefort J."/>
            <person name="Collet G."/>
            <person name="Delage L."/>
            <person name="Gobet A."/>
            <person name="Groisillier A."/>
            <person name="Leblanc C."/>
            <person name="Michel G."/>
            <person name="Scornet D."/>
            <person name="Siegel A."/>
            <person name="Tapia J.E."/>
            <person name="Tonon T."/>
        </authorList>
    </citation>
    <scope>NUCLEOTIDE SEQUENCE [LARGE SCALE GENOMIC DNA]</scope>
    <source>
        <strain evidence="2 3">Ec32</strain>
    </source>
</reference>
<dbReference type="PATRIC" id="fig|1458461.3.peg.2904"/>
<protein>
    <recommendedName>
        <fullName evidence="1">Mycothiol-dependent maleylpyruvate isomerase metal-binding domain-containing protein</fullName>
    </recommendedName>
</protein>
<keyword evidence="3" id="KW-1185">Reference proteome</keyword>
<dbReference type="OrthoDB" id="113180at2"/>
<organism evidence="2 3">
    <name type="scientific">Candidatus Phaeomarinibacter ectocarpi</name>
    <dbReference type="NCBI Taxonomy" id="1458461"/>
    <lineage>
        <taxon>Bacteria</taxon>
        <taxon>Pseudomonadati</taxon>
        <taxon>Pseudomonadota</taxon>
        <taxon>Alphaproteobacteria</taxon>
        <taxon>Hyphomicrobiales</taxon>
        <taxon>Parvibaculaceae</taxon>
        <taxon>Candidatus Phaeomarinibacter</taxon>
    </lineage>
</organism>
<dbReference type="Gene3D" id="1.20.120.450">
    <property type="entry name" value="dinb family like domain"/>
    <property type="match status" value="1"/>
</dbReference>
<dbReference type="InterPro" id="IPR017518">
    <property type="entry name" value="CHP03084"/>
</dbReference>
<dbReference type="HOGENOM" id="CLU_067335_0_0_5"/>
<dbReference type="RefSeq" id="WP_043948996.1">
    <property type="nucleotide sequence ID" value="NZ_HG966617.1"/>
</dbReference>
<accession>X5MNA4</accession>
<dbReference type="InterPro" id="IPR024344">
    <property type="entry name" value="MDMPI_metal-binding"/>
</dbReference>
<sequence>MFDQPNDFRNESNALYELIKDLPEERLLEPTQFKGWTIRDVIGHLHIWNQAADMSLNDEAAFNAFFERVGEFVATGGLRGFENAELEGVSGHDLVKRWHDFYPGVADRFLDADPKQRVVWAGPSMSARSSITARLMETWAHGQEVYDTLGVERKNADRIKNIAVLGVNTFGWTHMVNKLPVPENVPYVKLTLPSGELLEFNEPDPNSMVEGTATEFCQVVTQVRNIADTQIKTTGDVAAKWMAVAQCFAGQAETPPAPGTRRRMVAA</sequence>
<dbReference type="Proteomes" id="UP000032160">
    <property type="component" value="Chromosome I"/>
</dbReference>
<gene>
    <name evidence="2" type="ORF">BN1012_Phect2898</name>
</gene>
<evidence type="ECO:0000259" key="1">
    <source>
        <dbReference type="Pfam" id="PF11716"/>
    </source>
</evidence>
<dbReference type="GO" id="GO:0046872">
    <property type="term" value="F:metal ion binding"/>
    <property type="evidence" value="ECO:0007669"/>
    <property type="project" value="InterPro"/>
</dbReference>
<dbReference type="NCBIfam" id="TIGR03084">
    <property type="entry name" value="TIGR03084 family metal-binding protein"/>
    <property type="match status" value="1"/>
</dbReference>
<name>X5MNA4_9HYPH</name>
<dbReference type="InterPro" id="IPR034660">
    <property type="entry name" value="DinB/YfiT-like"/>
</dbReference>
<dbReference type="InterPro" id="IPR017517">
    <property type="entry name" value="Maleyloyr_isom"/>
</dbReference>
<feature type="domain" description="Mycothiol-dependent maleylpyruvate isomerase metal-binding" evidence="1">
    <location>
        <begin position="9"/>
        <end position="145"/>
    </location>
</feature>
<dbReference type="SUPFAM" id="SSF109854">
    <property type="entry name" value="DinB/YfiT-like putative metalloenzymes"/>
    <property type="match status" value="1"/>
</dbReference>
<dbReference type="STRING" id="1458461.BN1012_Phect2898"/>
<evidence type="ECO:0000313" key="2">
    <source>
        <dbReference type="EMBL" id="CDO61110.1"/>
    </source>
</evidence>
<dbReference type="KEGG" id="pect:BN1012_Phect2898"/>
<dbReference type="Pfam" id="PF11716">
    <property type="entry name" value="MDMPI_N"/>
    <property type="match status" value="1"/>
</dbReference>
<proteinExistence type="predicted"/>
<dbReference type="EMBL" id="HG966617">
    <property type="protein sequence ID" value="CDO61110.1"/>
    <property type="molecule type" value="Genomic_DNA"/>
</dbReference>